<dbReference type="EC" id="3.1.4.58" evidence="2"/>
<dbReference type="OrthoDB" id="7061261at2"/>
<feature type="active site" description="Proton acceptor" evidence="2">
    <location>
        <position position="129"/>
    </location>
</feature>
<sequence>MRTFFAVPVNEALQKVLMEQIESLKSLPWASDVRWTPVKNWHLTLKFLGELPTEQVDAIERSMQNWFAEGMSYFEAEVSAIKGFPLSQSGPFIVATLDATLLLQSLVREIEQQLRCFEIPKDKRAFRPHITLGKWLGEQAGFPALDMPLEAAWLRVDRLNLYESIQAEGSHQYKPLATHALETYD</sequence>
<evidence type="ECO:0000256" key="2">
    <source>
        <dbReference type="HAMAP-Rule" id="MF_01940"/>
    </source>
</evidence>
<dbReference type="GO" id="GO:0008664">
    <property type="term" value="F:RNA 2',3'-cyclic 3'-phosphodiesterase activity"/>
    <property type="evidence" value="ECO:0007669"/>
    <property type="project" value="UniProtKB-EC"/>
</dbReference>
<dbReference type="RefSeq" id="WP_135794906.1">
    <property type="nucleotide sequence ID" value="NZ_CP032096.1"/>
</dbReference>
<comment type="function">
    <text evidence="2">Hydrolyzes RNA 2',3'-cyclic phosphodiester to an RNA 2'-phosphomonoester.</text>
</comment>
<dbReference type="SUPFAM" id="SSF55144">
    <property type="entry name" value="LigT-like"/>
    <property type="match status" value="1"/>
</dbReference>
<dbReference type="EMBL" id="CP032096">
    <property type="protein sequence ID" value="QBZ82152.1"/>
    <property type="molecule type" value="Genomic_DNA"/>
</dbReference>
<comment type="catalytic activity">
    <reaction evidence="2">
        <text>a 3'-end 2',3'-cyclophospho-ribonucleotide-RNA + H2O = a 3'-end 2'-phospho-ribonucleotide-RNA + H(+)</text>
        <dbReference type="Rhea" id="RHEA:11828"/>
        <dbReference type="Rhea" id="RHEA-COMP:10464"/>
        <dbReference type="Rhea" id="RHEA-COMP:17353"/>
        <dbReference type="ChEBI" id="CHEBI:15377"/>
        <dbReference type="ChEBI" id="CHEBI:15378"/>
        <dbReference type="ChEBI" id="CHEBI:83064"/>
        <dbReference type="ChEBI" id="CHEBI:173113"/>
        <dbReference type="EC" id="3.1.4.58"/>
    </reaction>
</comment>
<dbReference type="InterPro" id="IPR009097">
    <property type="entry name" value="Cyclic_Pdiesterase"/>
</dbReference>
<protein>
    <recommendedName>
        <fullName evidence="2">RNA 2',3'-cyclic phosphodiesterase</fullName>
        <shortName evidence="2">RNA 2',3'-CPDase</shortName>
        <ecNumber evidence="2">3.1.4.58</ecNumber>
    </recommendedName>
</protein>
<comment type="similarity">
    <text evidence="2">Belongs to the 2H phosphoesterase superfamily. ThpR family.</text>
</comment>
<evidence type="ECO:0000256" key="1">
    <source>
        <dbReference type="ARBA" id="ARBA00022801"/>
    </source>
</evidence>
<dbReference type="PANTHER" id="PTHR35561:SF1">
    <property type="entry name" value="RNA 2',3'-CYCLIC PHOSPHODIESTERASE"/>
    <property type="match status" value="1"/>
</dbReference>
<dbReference type="InterPro" id="IPR014051">
    <property type="entry name" value="Phosphoesterase_HXTX"/>
</dbReference>
<dbReference type="PANTHER" id="PTHR35561">
    <property type="entry name" value="RNA 2',3'-CYCLIC PHOSPHODIESTERASE"/>
    <property type="match status" value="1"/>
</dbReference>
<dbReference type="GO" id="GO:0004113">
    <property type="term" value="F:2',3'-cyclic-nucleotide 3'-phosphodiesterase activity"/>
    <property type="evidence" value="ECO:0007669"/>
    <property type="project" value="InterPro"/>
</dbReference>
<evidence type="ECO:0000313" key="4">
    <source>
        <dbReference type="EMBL" id="QBZ82152.1"/>
    </source>
</evidence>
<dbReference type="Proteomes" id="UP000296201">
    <property type="component" value="Chromosome"/>
</dbReference>
<feature type="domain" description="Phosphoesterase HXTX" evidence="3">
    <location>
        <begin position="8"/>
        <end position="85"/>
    </location>
</feature>
<dbReference type="NCBIfam" id="TIGR02258">
    <property type="entry name" value="2_5_ligase"/>
    <property type="match status" value="1"/>
</dbReference>
<dbReference type="Pfam" id="PF02834">
    <property type="entry name" value="LigT_PEase"/>
    <property type="match status" value="1"/>
</dbReference>
<dbReference type="AlphaFoldDB" id="A0A4P7NZ05"/>
<organism evidence="4 5">
    <name type="scientific">Hydrogenovibrio crunogenus</name>
    <dbReference type="NCBI Taxonomy" id="39765"/>
    <lineage>
        <taxon>Bacteria</taxon>
        <taxon>Pseudomonadati</taxon>
        <taxon>Pseudomonadota</taxon>
        <taxon>Gammaproteobacteria</taxon>
        <taxon>Thiotrichales</taxon>
        <taxon>Piscirickettsiaceae</taxon>
        <taxon>Hydrogenovibrio</taxon>
    </lineage>
</organism>
<evidence type="ECO:0000259" key="3">
    <source>
        <dbReference type="Pfam" id="PF02834"/>
    </source>
</evidence>
<dbReference type="Gene3D" id="3.90.1140.10">
    <property type="entry name" value="Cyclic phosphodiesterase"/>
    <property type="match status" value="1"/>
</dbReference>
<feature type="active site" description="Proton donor" evidence="2">
    <location>
        <position position="42"/>
    </location>
</feature>
<name>A0A4P7NZ05_9GAMM</name>
<keyword evidence="1 2" id="KW-0378">Hydrolase</keyword>
<evidence type="ECO:0000313" key="5">
    <source>
        <dbReference type="Proteomes" id="UP000296201"/>
    </source>
</evidence>
<feature type="short sequence motif" description="HXTX 1" evidence="2">
    <location>
        <begin position="42"/>
        <end position="45"/>
    </location>
</feature>
<dbReference type="HAMAP" id="MF_01940">
    <property type="entry name" value="RNA_CPDase"/>
    <property type="match status" value="1"/>
</dbReference>
<feature type="short sequence motif" description="HXTX 2" evidence="2">
    <location>
        <begin position="129"/>
        <end position="132"/>
    </location>
</feature>
<dbReference type="InterPro" id="IPR004175">
    <property type="entry name" value="RNA_CPDase"/>
</dbReference>
<accession>A0A4P7NZ05</accession>
<proteinExistence type="inferred from homology"/>
<gene>
    <name evidence="4" type="primary">thpR</name>
    <name evidence="4" type="ORF">GHNINEIG_00176</name>
</gene>
<reference evidence="4 5" key="1">
    <citation type="submission" date="2018-08" db="EMBL/GenBank/DDBJ databases">
        <title>Horizontal acquisition of hydrogen conversion ability and other habitat adaptations in Hydrogenovibrio crunogenus strains.</title>
        <authorList>
            <person name="Gonnella G."/>
            <person name="Adam N."/>
            <person name="Perner M."/>
        </authorList>
    </citation>
    <scope>NUCLEOTIDE SEQUENCE [LARGE SCALE GENOMIC DNA]</scope>
    <source>
        <strain evidence="4 5">SP-41</strain>
    </source>
</reference>
<keyword evidence="5" id="KW-1185">Reference proteome</keyword>